<dbReference type="EMBL" id="JACFYJ010000095">
    <property type="protein sequence ID" value="MEI6002090.1"/>
    <property type="molecule type" value="Genomic_DNA"/>
</dbReference>
<evidence type="ECO:0000313" key="1">
    <source>
        <dbReference type="EMBL" id="MEI6002090.1"/>
    </source>
</evidence>
<sequence length="99" mass="11500">MHEKDYKVFPVERKLNRGFLLLALPLPALREKVKDCGTTNGHRGQMARTLMKDAREDLVRISGLKSQSFSQVCLARVQPASHHRWQCKVIFYLVMDFDQ</sequence>
<dbReference type="RefSeq" id="WP_336601738.1">
    <property type="nucleotide sequence ID" value="NZ_JACFYJ010000095.1"/>
</dbReference>
<organism evidence="1 2">
    <name type="scientific">Paraburkholderia bengalensis</name>
    <dbReference type="NCBI Taxonomy" id="2747562"/>
    <lineage>
        <taxon>Bacteria</taxon>
        <taxon>Pseudomonadati</taxon>
        <taxon>Pseudomonadota</taxon>
        <taxon>Betaproteobacteria</taxon>
        <taxon>Burkholderiales</taxon>
        <taxon>Burkholderiaceae</taxon>
        <taxon>Paraburkholderia</taxon>
    </lineage>
</organism>
<evidence type="ECO:0000313" key="2">
    <source>
        <dbReference type="Proteomes" id="UP001386437"/>
    </source>
</evidence>
<name>A0ABU8J347_9BURK</name>
<gene>
    <name evidence="1" type="ORF">H3V53_34665</name>
</gene>
<comment type="caution">
    <text evidence="1">The sequence shown here is derived from an EMBL/GenBank/DDBJ whole genome shotgun (WGS) entry which is preliminary data.</text>
</comment>
<keyword evidence="2" id="KW-1185">Reference proteome</keyword>
<accession>A0ABU8J347</accession>
<protein>
    <submittedName>
        <fullName evidence="1">Uncharacterized protein</fullName>
    </submittedName>
</protein>
<reference evidence="1 2" key="1">
    <citation type="journal article" date="2022" name="Arch. Microbiol.">
        <title>Paraburkholderia bengalensis sp. nov. isolated from roots of Oryza sativa, IR64.</title>
        <authorList>
            <person name="Nag P."/>
            <person name="Mondal N."/>
            <person name="Sarkar J."/>
            <person name="Das S."/>
        </authorList>
    </citation>
    <scope>NUCLEOTIDE SEQUENCE [LARGE SCALE GENOMIC DNA]</scope>
    <source>
        <strain evidence="1 2">IR64_4_BI</strain>
    </source>
</reference>
<proteinExistence type="predicted"/>
<dbReference type="Proteomes" id="UP001386437">
    <property type="component" value="Unassembled WGS sequence"/>
</dbReference>